<protein>
    <submittedName>
        <fullName evidence="2">Uncharacterized protein</fullName>
    </submittedName>
</protein>
<evidence type="ECO:0000313" key="3">
    <source>
        <dbReference type="Proteomes" id="UP000005237"/>
    </source>
</evidence>
<feature type="compositionally biased region" description="Basic residues" evidence="1">
    <location>
        <begin position="34"/>
        <end position="47"/>
    </location>
</feature>
<feature type="region of interest" description="Disordered" evidence="1">
    <location>
        <begin position="34"/>
        <end position="94"/>
    </location>
</feature>
<proteinExistence type="predicted"/>
<keyword evidence="3" id="KW-1185">Reference proteome</keyword>
<dbReference type="Proteomes" id="UP000005237">
    <property type="component" value="Unassembled WGS sequence"/>
</dbReference>
<feature type="compositionally biased region" description="Acidic residues" evidence="1">
    <location>
        <begin position="54"/>
        <end position="87"/>
    </location>
</feature>
<evidence type="ECO:0000256" key="1">
    <source>
        <dbReference type="SAM" id="MobiDB-lite"/>
    </source>
</evidence>
<evidence type="ECO:0000313" key="2">
    <source>
        <dbReference type="EnsemblMetazoa" id="CJA35201.1"/>
    </source>
</evidence>
<sequence length="94" mass="11048">MKTAEDRSVVSRIPSWSRSDSFYPLPIRYLRMGKGKNRVVKPRRRDKPPKERNAEEEEDEEEEELEDESTSEPGTDEDASPSDDEVEFPFRLIF</sequence>
<dbReference type="EnsemblMetazoa" id="CJA35201.1">
    <property type="protein sequence ID" value="CJA35201.1"/>
    <property type="gene ID" value="WBGene00211048"/>
</dbReference>
<name>A0A8R1EGZ8_CAEJA</name>
<organism evidence="2 3">
    <name type="scientific">Caenorhabditis japonica</name>
    <dbReference type="NCBI Taxonomy" id="281687"/>
    <lineage>
        <taxon>Eukaryota</taxon>
        <taxon>Metazoa</taxon>
        <taxon>Ecdysozoa</taxon>
        <taxon>Nematoda</taxon>
        <taxon>Chromadorea</taxon>
        <taxon>Rhabditida</taxon>
        <taxon>Rhabditina</taxon>
        <taxon>Rhabditomorpha</taxon>
        <taxon>Rhabditoidea</taxon>
        <taxon>Rhabditidae</taxon>
        <taxon>Peloderinae</taxon>
        <taxon>Caenorhabditis</taxon>
    </lineage>
</organism>
<dbReference type="AlphaFoldDB" id="A0A8R1EGZ8"/>
<feature type="region of interest" description="Disordered" evidence="1">
    <location>
        <begin position="1"/>
        <end position="21"/>
    </location>
</feature>
<reference evidence="2" key="2">
    <citation type="submission" date="2022-06" db="UniProtKB">
        <authorList>
            <consortium name="EnsemblMetazoa"/>
        </authorList>
    </citation>
    <scope>IDENTIFICATION</scope>
    <source>
        <strain evidence="2">DF5081</strain>
    </source>
</reference>
<accession>A0A8R1EGZ8</accession>
<reference evidence="3" key="1">
    <citation type="submission" date="2010-08" db="EMBL/GenBank/DDBJ databases">
        <authorList>
            <consortium name="Caenorhabditis japonica Sequencing Consortium"/>
            <person name="Wilson R.K."/>
        </authorList>
    </citation>
    <scope>NUCLEOTIDE SEQUENCE [LARGE SCALE GENOMIC DNA]</scope>
    <source>
        <strain evidence="3">DF5081</strain>
    </source>
</reference>